<evidence type="ECO:0000313" key="2">
    <source>
        <dbReference type="EMBL" id="KAJ1143918.1"/>
    </source>
</evidence>
<feature type="region of interest" description="Disordered" evidence="1">
    <location>
        <begin position="161"/>
        <end position="180"/>
    </location>
</feature>
<feature type="compositionally biased region" description="Basic residues" evidence="1">
    <location>
        <begin position="15"/>
        <end position="24"/>
    </location>
</feature>
<comment type="caution">
    <text evidence="2">The sequence shown here is derived from an EMBL/GenBank/DDBJ whole genome shotgun (WGS) entry which is preliminary data.</text>
</comment>
<proteinExistence type="predicted"/>
<dbReference type="Proteomes" id="UP001066276">
    <property type="component" value="Chromosome 6"/>
</dbReference>
<dbReference type="AlphaFoldDB" id="A0AAV7QV31"/>
<evidence type="ECO:0000256" key="1">
    <source>
        <dbReference type="SAM" id="MobiDB-lite"/>
    </source>
</evidence>
<feature type="region of interest" description="Disordered" evidence="1">
    <location>
        <begin position="1"/>
        <end position="26"/>
    </location>
</feature>
<evidence type="ECO:0000313" key="3">
    <source>
        <dbReference type="Proteomes" id="UP001066276"/>
    </source>
</evidence>
<name>A0AAV7QV31_PLEWA</name>
<gene>
    <name evidence="2" type="ORF">NDU88_010220</name>
</gene>
<dbReference type="EMBL" id="JANPWB010000010">
    <property type="protein sequence ID" value="KAJ1143918.1"/>
    <property type="molecule type" value="Genomic_DNA"/>
</dbReference>
<sequence length="460" mass="50963">MGKRKAVDLPAPPKGIKKAKKHPGKYVNQAPLSGHNALDAIDLLFEEVESILGTHSIGQRHNKDGQARARKIPDVFNQKGKNHPLDIIPETDSGKNSDIHRSLLVAPLRTPIDNVSSSMEPRKEPPFEVDKYIPPPLSPVIKVVPNILCSNGFERLQETNETPRLPGSATPALRPYSPHFDSETQEAQNIRTDMASIFQRFNEVKDLVLALTTLVKGKVTCHCSCLCSGDSRKTQGDGPSTVTNLVMGDTTGGMPLPIASDPLPTSDKNGGYPPYLFGEPRHIEVPVKSISYNKTLNSSTSNKDYLDGVVERGGDRVYYSLNLARTEVPATSQYTRLFKPLRNYNSSLRIEQNEVANTSQAKDKRKGDNVIHLVDVPKLASGTTENQDSLINKVTHWLRTRRNCLSIIHSDVLAADRRSVPDSNLDKITIYLADKFLVTQLMDFDLRTRQYEEKKGGLGL</sequence>
<keyword evidence="3" id="KW-1185">Reference proteome</keyword>
<protein>
    <submittedName>
        <fullName evidence="2">Uncharacterized protein</fullName>
    </submittedName>
</protein>
<organism evidence="2 3">
    <name type="scientific">Pleurodeles waltl</name>
    <name type="common">Iberian ribbed newt</name>
    <dbReference type="NCBI Taxonomy" id="8319"/>
    <lineage>
        <taxon>Eukaryota</taxon>
        <taxon>Metazoa</taxon>
        <taxon>Chordata</taxon>
        <taxon>Craniata</taxon>
        <taxon>Vertebrata</taxon>
        <taxon>Euteleostomi</taxon>
        <taxon>Amphibia</taxon>
        <taxon>Batrachia</taxon>
        <taxon>Caudata</taxon>
        <taxon>Salamandroidea</taxon>
        <taxon>Salamandridae</taxon>
        <taxon>Pleurodelinae</taxon>
        <taxon>Pleurodeles</taxon>
    </lineage>
</organism>
<accession>A0AAV7QV31</accession>
<reference evidence="2" key="1">
    <citation type="journal article" date="2022" name="bioRxiv">
        <title>Sequencing and chromosome-scale assembly of the giantPleurodeles waltlgenome.</title>
        <authorList>
            <person name="Brown T."/>
            <person name="Elewa A."/>
            <person name="Iarovenko S."/>
            <person name="Subramanian E."/>
            <person name="Araus A.J."/>
            <person name="Petzold A."/>
            <person name="Susuki M."/>
            <person name="Suzuki K.-i.T."/>
            <person name="Hayashi T."/>
            <person name="Toyoda A."/>
            <person name="Oliveira C."/>
            <person name="Osipova E."/>
            <person name="Leigh N.D."/>
            <person name="Simon A."/>
            <person name="Yun M.H."/>
        </authorList>
    </citation>
    <scope>NUCLEOTIDE SEQUENCE</scope>
    <source>
        <strain evidence="2">20211129_DDA</strain>
        <tissue evidence="2">Liver</tissue>
    </source>
</reference>